<keyword evidence="3" id="KW-0418">Kinase</keyword>
<dbReference type="PANTHER" id="PTHR38248">
    <property type="entry name" value="FUNK1 6"/>
    <property type="match status" value="1"/>
</dbReference>
<evidence type="ECO:0000313" key="3">
    <source>
        <dbReference type="EMBL" id="OAQ59614.2"/>
    </source>
</evidence>
<dbReference type="AlphaFoldDB" id="A0A179F2F2"/>
<sequence length="606" mass="69059">MKNDTDHDFAPASSASTTDDQDIHDNINGRMHGPMSGFIKKHFNNFQYVRHDGELKLQAAGRQSCICAIPSNAPSPDDFLQWFQNYLSQESDGARGEWHISRDSIAFEHERTGNGTRLLLNKAPSPANNAEIRWDQVQIIGQFYHQSGFSYRDGLLSLCRSAHEVFASQPTRLFLHGFYIRGSFVEFWVFDRSGLYCSDVFDIQTDFIQFLSIILSYQRMTDQDLGELDTIKTDEGGSYMMFDGAETIPSFGKHYLERKPVASREGIVGSGTTCYRIRMPRSSQWSAILKFKWRWARERPEDELLRLAHEKGVWGALSLDYFEEVESTANLRQGIRWGTQRRFSTLPSSKGPGLTLEQRQEATSTKRGFADYTEETNNYFQNRILTCIVTSPVGRPLHTFCSLQELLQVFRDAIKCHKSLYFDAAILHQDVSAGNIIILDGENEESPRGILIDLDSAVQLPVDSDIEPDITGTRPFMAIGVLKEERHTFRHDLESFLYVLLWILISNRSDSPPEGSKLQQWSKGDWDELAARKCLDMGQDTFQDILNEFPREFHSAKPLAESLRRILFPLQTGVDGLEIGETPEDVNKFYDGIIDAFEGAIASYDR</sequence>
<dbReference type="GeneID" id="28847281"/>
<dbReference type="PANTHER" id="PTHR38248:SF2">
    <property type="entry name" value="FUNK1 11"/>
    <property type="match status" value="1"/>
</dbReference>
<protein>
    <submittedName>
        <fullName evidence="3">Serine/threonine-protein kinase Sgk2</fullName>
    </submittedName>
</protein>
<evidence type="ECO:0000259" key="2">
    <source>
        <dbReference type="Pfam" id="PF17667"/>
    </source>
</evidence>
<dbReference type="Gene3D" id="1.10.510.10">
    <property type="entry name" value="Transferase(Phosphotransferase) domain 1"/>
    <property type="match status" value="1"/>
</dbReference>
<dbReference type="GO" id="GO:0016301">
    <property type="term" value="F:kinase activity"/>
    <property type="evidence" value="ECO:0007669"/>
    <property type="project" value="UniProtKB-KW"/>
</dbReference>
<organism evidence="3 4">
    <name type="scientific">Pochonia chlamydosporia 170</name>
    <dbReference type="NCBI Taxonomy" id="1380566"/>
    <lineage>
        <taxon>Eukaryota</taxon>
        <taxon>Fungi</taxon>
        <taxon>Dikarya</taxon>
        <taxon>Ascomycota</taxon>
        <taxon>Pezizomycotina</taxon>
        <taxon>Sordariomycetes</taxon>
        <taxon>Hypocreomycetidae</taxon>
        <taxon>Hypocreales</taxon>
        <taxon>Clavicipitaceae</taxon>
        <taxon>Pochonia</taxon>
    </lineage>
</organism>
<accession>A0A179F2F2</accession>
<dbReference type="InterPro" id="IPR040976">
    <property type="entry name" value="Pkinase_fungal"/>
</dbReference>
<proteinExistence type="predicted"/>
<evidence type="ECO:0000256" key="1">
    <source>
        <dbReference type="SAM" id="MobiDB-lite"/>
    </source>
</evidence>
<dbReference type="RefSeq" id="XP_022284034.1">
    <property type="nucleotide sequence ID" value="XM_022428358.1"/>
</dbReference>
<keyword evidence="4" id="KW-1185">Reference proteome</keyword>
<reference evidence="3 4" key="1">
    <citation type="journal article" date="2016" name="PLoS Pathog.">
        <title>Biosynthesis of antibiotic leucinostatins in bio-control fungus Purpureocillium lilacinum and their inhibition on phytophthora revealed by genome mining.</title>
        <authorList>
            <person name="Wang G."/>
            <person name="Liu Z."/>
            <person name="Lin R."/>
            <person name="Li E."/>
            <person name="Mao Z."/>
            <person name="Ling J."/>
            <person name="Yang Y."/>
            <person name="Yin W.B."/>
            <person name="Xie B."/>
        </authorList>
    </citation>
    <scope>NUCLEOTIDE SEQUENCE [LARGE SCALE GENOMIC DNA]</scope>
    <source>
        <strain evidence="3">170</strain>
    </source>
</reference>
<dbReference type="InterPro" id="IPR011009">
    <property type="entry name" value="Kinase-like_dom_sf"/>
</dbReference>
<keyword evidence="3" id="KW-0808">Transferase</keyword>
<feature type="region of interest" description="Disordered" evidence="1">
    <location>
        <begin position="1"/>
        <end position="31"/>
    </location>
</feature>
<dbReference type="Proteomes" id="UP000078397">
    <property type="component" value="Unassembled WGS sequence"/>
</dbReference>
<name>A0A179F2F2_METCM</name>
<dbReference type="KEGG" id="pchm:VFPPC_03834"/>
<comment type="caution">
    <text evidence="3">The sequence shown here is derived from an EMBL/GenBank/DDBJ whole genome shotgun (WGS) entry which is preliminary data.</text>
</comment>
<dbReference type="EMBL" id="LSBJ02000002">
    <property type="protein sequence ID" value="OAQ59614.2"/>
    <property type="molecule type" value="Genomic_DNA"/>
</dbReference>
<dbReference type="STRING" id="1380566.A0A179F2F2"/>
<dbReference type="SUPFAM" id="SSF56112">
    <property type="entry name" value="Protein kinase-like (PK-like)"/>
    <property type="match status" value="1"/>
</dbReference>
<evidence type="ECO:0000313" key="4">
    <source>
        <dbReference type="Proteomes" id="UP000078397"/>
    </source>
</evidence>
<dbReference type="Pfam" id="PF17667">
    <property type="entry name" value="Pkinase_fungal"/>
    <property type="match status" value="1"/>
</dbReference>
<dbReference type="OrthoDB" id="5584477at2759"/>
<gene>
    <name evidence="3" type="ORF">VFPPC_03834</name>
</gene>
<feature type="domain" description="Fungal-type protein kinase" evidence="2">
    <location>
        <begin position="127"/>
        <end position="503"/>
    </location>
</feature>